<feature type="compositionally biased region" description="Polar residues" evidence="6">
    <location>
        <begin position="222"/>
        <end position="234"/>
    </location>
</feature>
<protein>
    <recommendedName>
        <fullName evidence="8">Chemokine interleukin-8-like domain-containing protein</fullName>
    </recommendedName>
</protein>
<feature type="signal peptide" evidence="7">
    <location>
        <begin position="1"/>
        <end position="24"/>
    </location>
</feature>
<keyword evidence="7" id="KW-0732">Signal</keyword>
<feature type="chain" id="PRO_5036466639" description="Chemokine interleukin-8-like domain-containing protein" evidence="7">
    <location>
        <begin position="25"/>
        <end position="307"/>
    </location>
</feature>
<organism evidence="9 10">
    <name type="scientific">Salmo trutta</name>
    <name type="common">Brown trout</name>
    <dbReference type="NCBI Taxonomy" id="8032"/>
    <lineage>
        <taxon>Eukaryota</taxon>
        <taxon>Metazoa</taxon>
        <taxon>Chordata</taxon>
        <taxon>Craniata</taxon>
        <taxon>Vertebrata</taxon>
        <taxon>Euteleostomi</taxon>
        <taxon>Actinopterygii</taxon>
        <taxon>Neopterygii</taxon>
        <taxon>Teleostei</taxon>
        <taxon>Protacanthopterygii</taxon>
        <taxon>Salmoniformes</taxon>
        <taxon>Salmonidae</taxon>
        <taxon>Salmoninae</taxon>
        <taxon>Salmo</taxon>
    </lineage>
</organism>
<comment type="function">
    <text evidence="5">Ligand for cxcr3.2. Chemotactic for macrophages.</text>
</comment>
<feature type="domain" description="Chemokine interleukin-8-like" evidence="8">
    <location>
        <begin position="235"/>
        <end position="296"/>
    </location>
</feature>
<keyword evidence="3" id="KW-0202">Cytokine</keyword>
<evidence type="ECO:0000256" key="3">
    <source>
        <dbReference type="ARBA" id="ARBA00022514"/>
    </source>
</evidence>
<reference evidence="9" key="1">
    <citation type="submission" date="2025-08" db="UniProtKB">
        <authorList>
            <consortium name="Ensembl"/>
        </authorList>
    </citation>
    <scope>IDENTIFICATION</scope>
</reference>
<keyword evidence="4" id="KW-0964">Secreted</keyword>
<keyword evidence="10" id="KW-1185">Reference proteome</keyword>
<feature type="compositionally biased region" description="Pro residues" evidence="6">
    <location>
        <begin position="188"/>
        <end position="221"/>
    </location>
</feature>
<dbReference type="PANTHER" id="PTHR12015:SF198">
    <property type="entry name" value="PLATELET BASIC PROTEIN"/>
    <property type="match status" value="1"/>
</dbReference>
<dbReference type="InterPro" id="IPR001811">
    <property type="entry name" value="Chemokine_IL8-like_dom"/>
</dbReference>
<evidence type="ECO:0000313" key="9">
    <source>
        <dbReference type="Ensembl" id="ENSSTUP00000011359.1"/>
    </source>
</evidence>
<dbReference type="InterPro" id="IPR001089">
    <property type="entry name" value="Chemokine_CXC"/>
</dbReference>
<dbReference type="Proteomes" id="UP000472277">
    <property type="component" value="Chromosome 8"/>
</dbReference>
<dbReference type="PRINTS" id="PR00437">
    <property type="entry name" value="SMALLCYTKCXC"/>
</dbReference>
<feature type="compositionally biased region" description="Polar residues" evidence="6">
    <location>
        <begin position="58"/>
        <end position="72"/>
    </location>
</feature>
<dbReference type="Pfam" id="PF00048">
    <property type="entry name" value="IL8"/>
    <property type="match status" value="1"/>
</dbReference>
<feature type="region of interest" description="Disordered" evidence="6">
    <location>
        <begin position="48"/>
        <end position="87"/>
    </location>
</feature>
<feature type="region of interest" description="Disordered" evidence="6">
    <location>
        <begin position="149"/>
        <end position="234"/>
    </location>
</feature>
<dbReference type="InterPro" id="IPR033899">
    <property type="entry name" value="CXC_Chemokine_domain"/>
</dbReference>
<accession>A0A673WH81</accession>
<dbReference type="GeneTree" id="ENSGT01030000234940"/>
<comment type="similarity">
    <text evidence="2">Belongs to the intercrine alpha (chemokine CxC) family.</text>
</comment>
<feature type="compositionally biased region" description="Basic and acidic residues" evidence="6">
    <location>
        <begin position="73"/>
        <end position="87"/>
    </location>
</feature>
<evidence type="ECO:0000256" key="4">
    <source>
        <dbReference type="ARBA" id="ARBA00022525"/>
    </source>
</evidence>
<dbReference type="FunFam" id="2.40.50.40:FF:000004">
    <property type="entry name" value="C-X-C motif chemokine"/>
    <property type="match status" value="1"/>
</dbReference>
<feature type="compositionally biased region" description="Polar residues" evidence="6">
    <location>
        <begin position="154"/>
        <end position="186"/>
    </location>
</feature>
<reference evidence="9" key="2">
    <citation type="submission" date="2025-09" db="UniProtKB">
        <authorList>
            <consortium name="Ensembl"/>
        </authorList>
    </citation>
    <scope>IDENTIFICATION</scope>
</reference>
<evidence type="ECO:0000256" key="6">
    <source>
        <dbReference type="SAM" id="MobiDB-lite"/>
    </source>
</evidence>
<dbReference type="InParanoid" id="A0A673WH81"/>
<evidence type="ECO:0000256" key="5">
    <source>
        <dbReference type="ARBA" id="ARBA00054901"/>
    </source>
</evidence>
<dbReference type="CDD" id="cd00273">
    <property type="entry name" value="Chemokine_CXC"/>
    <property type="match status" value="1"/>
</dbReference>
<evidence type="ECO:0000313" key="10">
    <source>
        <dbReference type="Proteomes" id="UP000472277"/>
    </source>
</evidence>
<evidence type="ECO:0000256" key="1">
    <source>
        <dbReference type="ARBA" id="ARBA00004613"/>
    </source>
</evidence>
<dbReference type="InterPro" id="IPR039809">
    <property type="entry name" value="Chemokine_b/g/d"/>
</dbReference>
<evidence type="ECO:0000259" key="8">
    <source>
        <dbReference type="SMART" id="SM00199"/>
    </source>
</evidence>
<dbReference type="SMART" id="SM00199">
    <property type="entry name" value="SCY"/>
    <property type="match status" value="1"/>
</dbReference>
<dbReference type="GO" id="GO:0008009">
    <property type="term" value="F:chemokine activity"/>
    <property type="evidence" value="ECO:0007669"/>
    <property type="project" value="InterPro"/>
</dbReference>
<dbReference type="GO" id="GO:0006955">
    <property type="term" value="P:immune response"/>
    <property type="evidence" value="ECO:0007669"/>
    <property type="project" value="InterPro"/>
</dbReference>
<evidence type="ECO:0000256" key="7">
    <source>
        <dbReference type="SAM" id="SignalP"/>
    </source>
</evidence>
<dbReference type="OMA" id="PIEREGC"/>
<dbReference type="Ensembl" id="ENSSTUT00000012053.1">
    <property type="protein sequence ID" value="ENSSTUP00000011359.1"/>
    <property type="gene ID" value="ENSSTUG00000005406.1"/>
</dbReference>
<name>A0A673WH81_SALTR</name>
<dbReference type="PRINTS" id="PR00436">
    <property type="entry name" value="INTERLEUKIN8"/>
</dbReference>
<dbReference type="AlphaFoldDB" id="A0A673WH81"/>
<dbReference type="Gene3D" id="2.40.50.40">
    <property type="match status" value="2"/>
</dbReference>
<proteinExistence type="inferred from homology"/>
<dbReference type="GO" id="GO:0042056">
    <property type="term" value="F:chemoattractant activity"/>
    <property type="evidence" value="ECO:0007669"/>
    <property type="project" value="UniProtKB-ARBA"/>
</dbReference>
<evidence type="ECO:0000256" key="2">
    <source>
        <dbReference type="ARBA" id="ARBA00010665"/>
    </source>
</evidence>
<dbReference type="GO" id="GO:0006952">
    <property type="term" value="P:defense response"/>
    <property type="evidence" value="ECO:0007669"/>
    <property type="project" value="InterPro"/>
</dbReference>
<dbReference type="SUPFAM" id="SSF54117">
    <property type="entry name" value="Interleukin 8-like chemokines"/>
    <property type="match status" value="2"/>
</dbReference>
<dbReference type="PANTHER" id="PTHR12015">
    <property type="entry name" value="SMALL INDUCIBLE CYTOKINE A"/>
    <property type="match status" value="1"/>
</dbReference>
<dbReference type="InterPro" id="IPR036048">
    <property type="entry name" value="Interleukin_8-like_sf"/>
</dbReference>
<sequence>MMGCLMVTGVLLVILLFHPPAAQMESPDTDVEDVRFEEFCLKISDDSHCTTAEPEPRQTVTNKSTQLAMSSPSDDKEGIPPRRGELGPIEREGCRCKTWQEHTTDQSLVMSIEFRFPAPDVCNSTEIIETLADGRKVCVNTSLTRYLAPLFGPSTDQDWEGTTTPSPNISAVSPSPTTQIEEQISMTPPGPQAPPAPPGSPAPPAPPAPPGPPGPPGPPAPNGSSGRFGQQGPSLQRCMCIETESRRIGRLISKVQFYPPSSSCNVAEVIATLKTSGQEICLEVTAPWVRKILEKFNLVRLPLKELT</sequence>
<comment type="subcellular location">
    <subcellularLocation>
        <location evidence="1">Secreted</location>
    </subcellularLocation>
</comment>
<dbReference type="GO" id="GO:0005615">
    <property type="term" value="C:extracellular space"/>
    <property type="evidence" value="ECO:0007669"/>
    <property type="project" value="UniProtKB-KW"/>
</dbReference>